<dbReference type="SUPFAM" id="SSF109998">
    <property type="entry name" value="Triger factor/SurA peptide-binding domain-like"/>
    <property type="match status" value="1"/>
</dbReference>
<dbReference type="SUPFAM" id="SSF54534">
    <property type="entry name" value="FKBP-like"/>
    <property type="match status" value="1"/>
</dbReference>
<evidence type="ECO:0000313" key="11">
    <source>
        <dbReference type="Proteomes" id="UP000232638"/>
    </source>
</evidence>
<comment type="similarity">
    <text evidence="2">Belongs to the PpiC/parvulin rotamase family.</text>
</comment>
<name>A0A2K8UH35_9GAMM</name>
<dbReference type="InterPro" id="IPR000297">
    <property type="entry name" value="PPIase_PpiC"/>
</dbReference>
<dbReference type="KEGG" id="tsy:THSYN_23070"/>
<dbReference type="PROSITE" id="PS50198">
    <property type="entry name" value="PPIC_PPIASE_2"/>
    <property type="match status" value="1"/>
</dbReference>
<evidence type="ECO:0000256" key="7">
    <source>
        <dbReference type="PROSITE-ProRule" id="PRU00278"/>
    </source>
</evidence>
<evidence type="ECO:0000313" key="10">
    <source>
        <dbReference type="EMBL" id="AUB84903.1"/>
    </source>
</evidence>
<feature type="signal peptide" evidence="8">
    <location>
        <begin position="1"/>
        <end position="25"/>
    </location>
</feature>
<keyword evidence="4 8" id="KW-0732">Signal</keyword>
<evidence type="ECO:0000259" key="9">
    <source>
        <dbReference type="PROSITE" id="PS50198"/>
    </source>
</evidence>
<protein>
    <recommendedName>
        <fullName evidence="3">peptidylprolyl isomerase</fullName>
        <ecNumber evidence="3">5.2.1.8</ecNumber>
    </recommendedName>
</protein>
<proteinExistence type="inferred from homology"/>
<dbReference type="InterPro" id="IPR050245">
    <property type="entry name" value="PrsA_foldase"/>
</dbReference>
<dbReference type="InterPro" id="IPR023058">
    <property type="entry name" value="PPIase_PpiC_CS"/>
</dbReference>
<dbReference type="Proteomes" id="UP000232638">
    <property type="component" value="Chromosome"/>
</dbReference>
<evidence type="ECO:0000256" key="5">
    <source>
        <dbReference type="ARBA" id="ARBA00023110"/>
    </source>
</evidence>
<keyword evidence="5 7" id="KW-0697">Rotamase</keyword>
<dbReference type="OrthoDB" id="9769613at2"/>
<comment type="catalytic activity">
    <reaction evidence="1">
        <text>[protein]-peptidylproline (omega=180) = [protein]-peptidylproline (omega=0)</text>
        <dbReference type="Rhea" id="RHEA:16237"/>
        <dbReference type="Rhea" id="RHEA-COMP:10747"/>
        <dbReference type="Rhea" id="RHEA-COMP:10748"/>
        <dbReference type="ChEBI" id="CHEBI:83833"/>
        <dbReference type="ChEBI" id="CHEBI:83834"/>
        <dbReference type="EC" id="5.2.1.8"/>
    </reaction>
</comment>
<organism evidence="10 11">
    <name type="scientific">Candidatus Thiodictyon syntrophicum</name>
    <dbReference type="NCBI Taxonomy" id="1166950"/>
    <lineage>
        <taxon>Bacteria</taxon>
        <taxon>Pseudomonadati</taxon>
        <taxon>Pseudomonadota</taxon>
        <taxon>Gammaproteobacteria</taxon>
        <taxon>Chromatiales</taxon>
        <taxon>Chromatiaceae</taxon>
        <taxon>Thiodictyon</taxon>
    </lineage>
</organism>
<sequence length="343" mass="36591">MRISTGFFALTAMTAALYGAEMAAAADAAAPQGAPAAAAAAAPAAQPTAVVVTVNGVAITRTELDRATQAFLAQNRMSAPTDPAQKKKMEEAAQEQMVTEEVLYQAAKKEEVPDLDKQVAAKFDEVKAQFPNPEDLAKALTKNGITEQELKDLLQRDVVIGAYIAKQSAAEPAVTTEQAKAFYDENLDKFKKPESVRASHILIKFAPKATDEEKQAAKKKADDLLAKLKGGADFAEVAKQESADSSAKQGGDLGEFSRGQMVKPFEDAAFGLKPGDLSEVVESQFGYHIIKSTGKTEAQTVPFAEVQAKIVQYLTETQGQKRMAAKIAELKKAATIVPAAQEK</sequence>
<dbReference type="InterPro" id="IPR046357">
    <property type="entry name" value="PPIase_dom_sf"/>
</dbReference>
<keyword evidence="6 7" id="KW-0413">Isomerase</keyword>
<evidence type="ECO:0000256" key="8">
    <source>
        <dbReference type="SAM" id="SignalP"/>
    </source>
</evidence>
<keyword evidence="11" id="KW-1185">Reference proteome</keyword>
<feature type="domain" description="PpiC" evidence="9">
    <location>
        <begin position="193"/>
        <end position="294"/>
    </location>
</feature>
<dbReference type="PANTHER" id="PTHR47245">
    <property type="entry name" value="PEPTIDYLPROLYL ISOMERASE"/>
    <property type="match status" value="1"/>
</dbReference>
<dbReference type="Pfam" id="PF13616">
    <property type="entry name" value="Rotamase_3"/>
    <property type="match status" value="1"/>
</dbReference>
<dbReference type="PANTHER" id="PTHR47245:SF1">
    <property type="entry name" value="FOLDASE PROTEIN PRSA"/>
    <property type="match status" value="1"/>
</dbReference>
<accession>A0A2K8UH35</accession>
<evidence type="ECO:0000256" key="6">
    <source>
        <dbReference type="ARBA" id="ARBA00023235"/>
    </source>
</evidence>
<evidence type="ECO:0000256" key="2">
    <source>
        <dbReference type="ARBA" id="ARBA00007656"/>
    </source>
</evidence>
<dbReference type="AlphaFoldDB" id="A0A2K8UH35"/>
<gene>
    <name evidence="10" type="ORF">THSYN_23070</name>
</gene>
<dbReference type="RefSeq" id="WP_100922557.1">
    <property type="nucleotide sequence ID" value="NZ_CP020370.1"/>
</dbReference>
<evidence type="ECO:0000256" key="1">
    <source>
        <dbReference type="ARBA" id="ARBA00000971"/>
    </source>
</evidence>
<dbReference type="Pfam" id="PF13624">
    <property type="entry name" value="SurA_N_3"/>
    <property type="match status" value="1"/>
</dbReference>
<evidence type="ECO:0000256" key="4">
    <source>
        <dbReference type="ARBA" id="ARBA00022729"/>
    </source>
</evidence>
<dbReference type="EMBL" id="CP020370">
    <property type="protein sequence ID" value="AUB84903.1"/>
    <property type="molecule type" value="Genomic_DNA"/>
</dbReference>
<dbReference type="InterPro" id="IPR027304">
    <property type="entry name" value="Trigger_fact/SurA_dom_sf"/>
</dbReference>
<dbReference type="Gene3D" id="3.10.50.40">
    <property type="match status" value="1"/>
</dbReference>
<evidence type="ECO:0000256" key="3">
    <source>
        <dbReference type="ARBA" id="ARBA00013194"/>
    </source>
</evidence>
<feature type="chain" id="PRO_5014855985" description="peptidylprolyl isomerase" evidence="8">
    <location>
        <begin position="26"/>
        <end position="343"/>
    </location>
</feature>
<dbReference type="EC" id="5.2.1.8" evidence="3"/>
<reference evidence="10 11" key="1">
    <citation type="submission" date="2017-03" db="EMBL/GenBank/DDBJ databases">
        <title>Complete genome sequence of Candidatus 'Thiodictyon syntrophicum' sp. nov. strain Cad16T, a photolithoautotroph purple sulfur bacterium isolated from an alpine meromictic lake.</title>
        <authorList>
            <person name="Luedin S.M."/>
            <person name="Pothier J.F."/>
            <person name="Danza F."/>
            <person name="Storelli N."/>
            <person name="Wittwer M."/>
            <person name="Tonolla M."/>
        </authorList>
    </citation>
    <scope>NUCLEOTIDE SEQUENCE [LARGE SCALE GENOMIC DNA]</scope>
    <source>
        <strain evidence="10 11">Cad16T</strain>
    </source>
</reference>
<dbReference type="GO" id="GO:0003755">
    <property type="term" value="F:peptidyl-prolyl cis-trans isomerase activity"/>
    <property type="evidence" value="ECO:0007669"/>
    <property type="project" value="UniProtKB-KW"/>
</dbReference>
<dbReference type="PROSITE" id="PS01096">
    <property type="entry name" value="PPIC_PPIASE_1"/>
    <property type="match status" value="1"/>
</dbReference>
<dbReference type="Gene3D" id="1.10.4030.10">
    <property type="entry name" value="Porin chaperone SurA, peptide-binding domain"/>
    <property type="match status" value="1"/>
</dbReference>